<sequence length="38" mass="4364">MRFFNYTSNISHSIGGGLNGEDGTTGVFKYKITYFNYY</sequence>
<gene>
    <name evidence="1" type="ORF">EZS27_003013</name>
</gene>
<evidence type="ECO:0000313" key="1">
    <source>
        <dbReference type="EMBL" id="KAA6349588.1"/>
    </source>
</evidence>
<name>A0A5J4SUI4_9ZZZZ</name>
<protein>
    <submittedName>
        <fullName evidence="1">Uncharacterized protein</fullName>
    </submittedName>
</protein>
<dbReference type="EMBL" id="SNRY01000044">
    <property type="protein sequence ID" value="KAA6349588.1"/>
    <property type="molecule type" value="Genomic_DNA"/>
</dbReference>
<proteinExistence type="predicted"/>
<dbReference type="AlphaFoldDB" id="A0A5J4SUI4"/>
<reference evidence="1" key="1">
    <citation type="submission" date="2019-03" db="EMBL/GenBank/DDBJ databases">
        <title>Single cell metagenomics reveals metabolic interactions within the superorganism composed of flagellate Streblomastix strix and complex community of Bacteroidetes bacteria on its surface.</title>
        <authorList>
            <person name="Treitli S.C."/>
            <person name="Kolisko M."/>
            <person name="Husnik F."/>
            <person name="Keeling P."/>
            <person name="Hampl V."/>
        </authorList>
    </citation>
    <scope>NUCLEOTIDE SEQUENCE</scope>
    <source>
        <strain evidence="1">STM</strain>
    </source>
</reference>
<accession>A0A5J4SUI4</accession>
<comment type="caution">
    <text evidence="1">The sequence shown here is derived from an EMBL/GenBank/DDBJ whole genome shotgun (WGS) entry which is preliminary data.</text>
</comment>
<organism evidence="1">
    <name type="scientific">termite gut metagenome</name>
    <dbReference type="NCBI Taxonomy" id="433724"/>
    <lineage>
        <taxon>unclassified sequences</taxon>
        <taxon>metagenomes</taxon>
        <taxon>organismal metagenomes</taxon>
    </lineage>
</organism>